<comment type="caution">
    <text evidence="1">The sequence shown here is derived from an EMBL/GenBank/DDBJ whole genome shotgun (WGS) entry which is preliminary data.</text>
</comment>
<name>A0A0F9PSM0_9ZZZZ</name>
<dbReference type="EMBL" id="LAZR01005916">
    <property type="protein sequence ID" value="KKM96157.1"/>
    <property type="molecule type" value="Genomic_DNA"/>
</dbReference>
<reference evidence="1" key="1">
    <citation type="journal article" date="2015" name="Nature">
        <title>Complex archaea that bridge the gap between prokaryotes and eukaryotes.</title>
        <authorList>
            <person name="Spang A."/>
            <person name="Saw J.H."/>
            <person name="Jorgensen S.L."/>
            <person name="Zaremba-Niedzwiedzka K."/>
            <person name="Martijn J."/>
            <person name="Lind A.E."/>
            <person name="van Eijk R."/>
            <person name="Schleper C."/>
            <person name="Guy L."/>
            <person name="Ettema T.J."/>
        </authorList>
    </citation>
    <scope>NUCLEOTIDE SEQUENCE</scope>
</reference>
<accession>A0A0F9PSM0</accession>
<protein>
    <submittedName>
        <fullName evidence="1">Uncharacterized protein</fullName>
    </submittedName>
</protein>
<proteinExistence type="predicted"/>
<organism evidence="1">
    <name type="scientific">marine sediment metagenome</name>
    <dbReference type="NCBI Taxonomy" id="412755"/>
    <lineage>
        <taxon>unclassified sequences</taxon>
        <taxon>metagenomes</taxon>
        <taxon>ecological metagenomes</taxon>
    </lineage>
</organism>
<gene>
    <name evidence="1" type="ORF">LCGC14_1180920</name>
</gene>
<sequence>MVNKISIIAIKDNLKQYMDERKPYSRYTSYDYCFNYFHSFLESNKIKMLTSDKNLKLSCLHLGFYLASWGMYRGSGWLLQTSVKIFEPLIGNISNLEESYWKIDVDSYSNKNNIHLLIEISEIIKHSFQKVNPDFIPSDTLVTKIMTGIFGSVPAYDNYFNIGLFSKQSCTFSKDSLDFIIKFYESYRKTIDSFKIYTLDYDTSRITDNLYSKAKIIDMVCWIEGYNNVNEIKDKLGKTDKSITKKDIQNIKKYI</sequence>
<dbReference type="AlphaFoldDB" id="A0A0F9PSM0"/>
<evidence type="ECO:0000313" key="1">
    <source>
        <dbReference type="EMBL" id="KKM96157.1"/>
    </source>
</evidence>